<gene>
    <name evidence="2" type="ORF">RM705_09415</name>
</gene>
<dbReference type="RefSeq" id="WP_311642843.1">
    <property type="nucleotide sequence ID" value="NZ_JAVRFA010000007.1"/>
</dbReference>
<keyword evidence="3" id="KW-1185">Reference proteome</keyword>
<evidence type="ECO:0000313" key="2">
    <source>
        <dbReference type="EMBL" id="MDT0394918.1"/>
    </source>
</evidence>
<dbReference type="Proteomes" id="UP001183881">
    <property type="component" value="Unassembled WGS sequence"/>
</dbReference>
<dbReference type="Pfam" id="PF00248">
    <property type="entry name" value="Aldo_ket_red"/>
    <property type="match status" value="1"/>
</dbReference>
<dbReference type="PANTHER" id="PTHR42686:SF1">
    <property type="entry name" value="GH17980P-RELATED"/>
    <property type="match status" value="1"/>
</dbReference>
<evidence type="ECO:0000313" key="3">
    <source>
        <dbReference type="Proteomes" id="UP001183881"/>
    </source>
</evidence>
<dbReference type="CDD" id="cd19162">
    <property type="entry name" value="AKR_FDH"/>
    <property type="match status" value="1"/>
</dbReference>
<proteinExistence type="predicted"/>
<dbReference type="InterPro" id="IPR023210">
    <property type="entry name" value="NADP_OxRdtase_dom"/>
</dbReference>
<dbReference type="EMBL" id="JAVRFA010000007">
    <property type="protein sequence ID" value="MDT0394918.1"/>
    <property type="molecule type" value="Genomic_DNA"/>
</dbReference>
<name>A0ABU2PRX4_9ACTN</name>
<comment type="caution">
    <text evidence="2">The sequence shown here is derived from an EMBL/GenBank/DDBJ whole genome shotgun (WGS) entry which is preliminary data.</text>
</comment>
<dbReference type="SUPFAM" id="SSF51430">
    <property type="entry name" value="NAD(P)-linked oxidoreductase"/>
    <property type="match status" value="1"/>
</dbReference>
<dbReference type="InterPro" id="IPR044477">
    <property type="entry name" value="FDH-like"/>
</dbReference>
<dbReference type="InterPro" id="IPR036812">
    <property type="entry name" value="NAD(P)_OxRdtase_dom_sf"/>
</dbReference>
<reference evidence="3" key="1">
    <citation type="submission" date="2023-07" db="EMBL/GenBank/DDBJ databases">
        <title>30 novel species of actinomycetes from the DSMZ collection.</title>
        <authorList>
            <person name="Nouioui I."/>
        </authorList>
    </citation>
    <scope>NUCLEOTIDE SEQUENCE [LARGE SCALE GENOMIC DNA]</scope>
    <source>
        <strain evidence="3">DSM 41636</strain>
    </source>
</reference>
<dbReference type="PANTHER" id="PTHR42686">
    <property type="entry name" value="GH17980P-RELATED"/>
    <property type="match status" value="1"/>
</dbReference>
<protein>
    <submittedName>
        <fullName evidence="2">Aldo/keto reductase</fullName>
    </submittedName>
</protein>
<dbReference type="Gene3D" id="3.20.20.100">
    <property type="entry name" value="NADP-dependent oxidoreductase domain"/>
    <property type="match status" value="1"/>
</dbReference>
<feature type="domain" description="NADP-dependent oxidoreductase" evidence="1">
    <location>
        <begin position="14"/>
        <end position="314"/>
    </location>
</feature>
<evidence type="ECO:0000259" key="1">
    <source>
        <dbReference type="Pfam" id="PF00248"/>
    </source>
</evidence>
<organism evidence="2 3">
    <name type="scientific">Streptomyces edwardsiae</name>
    <dbReference type="NCBI Taxonomy" id="3075527"/>
    <lineage>
        <taxon>Bacteria</taxon>
        <taxon>Bacillati</taxon>
        <taxon>Actinomycetota</taxon>
        <taxon>Actinomycetes</taxon>
        <taxon>Kitasatosporales</taxon>
        <taxon>Streptomycetaceae</taxon>
        <taxon>Streptomyces</taxon>
    </lineage>
</organism>
<dbReference type="InterPro" id="IPR020471">
    <property type="entry name" value="AKR"/>
</dbReference>
<accession>A0ABU2PRX4</accession>
<sequence>MRSRTSPRGPGLTELGLGAAQLGNLARTTSDEDAQGAVDAAWDSGVRYFDTAPHYGLGLSERRLGAALAHRPRGGFTVSTKVGRLLVPSPETAHRPDDGGFAVPAAFRRAWDFGRDGILRSFEGSLERLGLGHVDVVYLHDPDDHWQEASTTGVDTLVELREQGLVKAVGVGMNQAPMLAEFVRRCDVDLVMVAGRHTLLDHSAQEELLPLAEERGVGVVAAAVYNSGLLAAPRPPADATYDYLPASRELTDRAAAIADVCERHGVTLPEAAIAHPLRHPSVVSVVLGARDAGQSRTNARRLAAAVPDALWDELADLDLVPDGPGARADRRLG</sequence>